<proteinExistence type="predicted"/>
<comment type="caution">
    <text evidence="1">The sequence shown here is derived from an EMBL/GenBank/DDBJ whole genome shotgun (WGS) entry which is preliminary data.</text>
</comment>
<gene>
    <name evidence="1" type="ORF">O6H91_06G065900</name>
</gene>
<evidence type="ECO:0000313" key="2">
    <source>
        <dbReference type="Proteomes" id="UP001162992"/>
    </source>
</evidence>
<reference evidence="2" key="1">
    <citation type="journal article" date="2024" name="Proc. Natl. Acad. Sci. U.S.A.">
        <title>Extraordinary preservation of gene collinearity over three hundred million years revealed in homosporous lycophytes.</title>
        <authorList>
            <person name="Li C."/>
            <person name="Wickell D."/>
            <person name="Kuo L.Y."/>
            <person name="Chen X."/>
            <person name="Nie B."/>
            <person name="Liao X."/>
            <person name="Peng D."/>
            <person name="Ji J."/>
            <person name="Jenkins J."/>
            <person name="Williams M."/>
            <person name="Shu S."/>
            <person name="Plott C."/>
            <person name="Barry K."/>
            <person name="Rajasekar S."/>
            <person name="Grimwood J."/>
            <person name="Han X."/>
            <person name="Sun S."/>
            <person name="Hou Z."/>
            <person name="He W."/>
            <person name="Dai G."/>
            <person name="Sun C."/>
            <person name="Schmutz J."/>
            <person name="Leebens-Mack J.H."/>
            <person name="Li F.W."/>
            <person name="Wang L."/>
        </authorList>
    </citation>
    <scope>NUCLEOTIDE SEQUENCE [LARGE SCALE GENOMIC DNA]</scope>
    <source>
        <strain evidence="2">cv. PW_Plant_1</strain>
    </source>
</reference>
<evidence type="ECO:0000313" key="1">
    <source>
        <dbReference type="EMBL" id="KAJ7552705.1"/>
    </source>
</evidence>
<organism evidence="1 2">
    <name type="scientific">Diphasiastrum complanatum</name>
    <name type="common">Issler's clubmoss</name>
    <name type="synonym">Lycopodium complanatum</name>
    <dbReference type="NCBI Taxonomy" id="34168"/>
    <lineage>
        <taxon>Eukaryota</taxon>
        <taxon>Viridiplantae</taxon>
        <taxon>Streptophyta</taxon>
        <taxon>Embryophyta</taxon>
        <taxon>Tracheophyta</taxon>
        <taxon>Lycopodiopsida</taxon>
        <taxon>Lycopodiales</taxon>
        <taxon>Lycopodiaceae</taxon>
        <taxon>Lycopodioideae</taxon>
        <taxon>Diphasiastrum</taxon>
    </lineage>
</organism>
<dbReference type="EMBL" id="CM055097">
    <property type="protein sequence ID" value="KAJ7552705.1"/>
    <property type="molecule type" value="Genomic_DNA"/>
</dbReference>
<dbReference type="Proteomes" id="UP001162992">
    <property type="component" value="Chromosome 6"/>
</dbReference>
<sequence>MEKRVSSPVGGVNSGDDEADQEDLYSETESLDLVSGSGGDGSGMACKSLEIAGSGIIDPQPHMSNQFYTFNRSSHHLMVECILAGRHATAEEIESVATPTVLESWRSVWKDRHQGTAYLTGWKRIQDKLQAQVDEHGNEVLYLKNNPFQFVPFIEQWQHIVQGCHVDADADADTTNLKHLGHKETLDCIRQVWTVGAKFYGIPESFVRVCIAACSICGVAIDQGMIVNPLPKRRRFEYTESFEVLANEVPQKLQQLAAKYKVVLCIRQKYIRYKPFLAEVKDYCCHRGGEPTSRKPGVLKKKRYMSKRCGCSFR</sequence>
<name>A0ACC2DEK1_DIPCM</name>
<accession>A0ACC2DEK1</accession>
<keyword evidence="2" id="KW-1185">Reference proteome</keyword>
<protein>
    <submittedName>
        <fullName evidence="1">Uncharacterized protein</fullName>
    </submittedName>
</protein>